<reference evidence="1 4" key="1">
    <citation type="journal article" date="2010" name="J. Bacteriol.">
        <title>Complete genome sequence of Halalkalicoccus jeotgali B3(T), an extremely halophilic archaeon.</title>
        <authorList>
            <person name="Roh S.W."/>
            <person name="Nam Y.D."/>
            <person name="Nam S.H."/>
            <person name="Choi S.H."/>
            <person name="Park H.S."/>
            <person name="Bae J.W."/>
        </authorList>
    </citation>
    <scope>NUCLEOTIDE SEQUENCE [LARGE SCALE GENOMIC DNA]</scope>
    <source>
        <strain evidence="1">B3</strain>
        <strain evidence="4">DSM 18796 / CECT 7217 / JCM 14584 / KCTC 4019 / B3</strain>
        <plasmid evidence="4">2</plasmid>
    </source>
</reference>
<dbReference type="Gene3D" id="1.10.10.10">
    <property type="entry name" value="Winged helix-like DNA-binding domain superfamily/Winged helix DNA-binding domain"/>
    <property type="match status" value="1"/>
</dbReference>
<dbReference type="AlphaFoldDB" id="D8JC36"/>
<geneLocation type="plasmid" evidence="1 4">
    <name>2</name>
</geneLocation>
<sequence length="88" mass="9778">MERKRDDSGKFVPQVTDERVLDALGEGTLSAQQVADKLGCSRQAADRRLRNLLEDGTVEKHTFGPRSVAWSLTDELQDVVCEGESDDE</sequence>
<evidence type="ECO:0000313" key="1">
    <source>
        <dbReference type="EMBL" id="ADJ16943.1"/>
    </source>
</evidence>
<accession>D8JC36</accession>
<dbReference type="RefSeq" id="WP_008415473.1">
    <property type="nucleotide sequence ID" value="NC_014299.1"/>
</dbReference>
<dbReference type="PATRIC" id="fig|795797.18.peg.3509"/>
<dbReference type="Proteomes" id="UP000011645">
    <property type="component" value="Unassembled WGS sequence"/>
</dbReference>
<reference evidence="3 5" key="2">
    <citation type="journal article" date="2014" name="PLoS Genet.">
        <title>Phylogenetically driven sequencing of extremely halophilic archaea reveals strategies for static and dynamic osmo-response.</title>
        <authorList>
            <person name="Becker E.A."/>
            <person name="Seitzer P.M."/>
            <person name="Tritt A."/>
            <person name="Larsen D."/>
            <person name="Krusor M."/>
            <person name="Yao A.I."/>
            <person name="Wu D."/>
            <person name="Madern D."/>
            <person name="Eisen J.A."/>
            <person name="Darling A.E."/>
            <person name="Facciotti M.T."/>
        </authorList>
    </citation>
    <scope>NUCLEOTIDE SEQUENCE [LARGE SCALE GENOMIC DNA]</scope>
    <source>
        <strain evidence="3">B3</strain>
        <strain evidence="5">DSM 18796 / CECT 7217 / JCM 14584 / KCTC 4019 / B3</strain>
    </source>
</reference>
<dbReference type="EMBL" id="CP002064">
    <property type="protein sequence ID" value="ADJ16974.1"/>
    <property type="molecule type" value="Genomic_DNA"/>
</dbReference>
<dbReference type="InterPro" id="IPR036390">
    <property type="entry name" value="WH_DNA-bd_sf"/>
</dbReference>
<evidence type="ECO:0000313" key="4">
    <source>
        <dbReference type="Proteomes" id="UP000000390"/>
    </source>
</evidence>
<protein>
    <recommendedName>
        <fullName evidence="6">Helix-turn-helix type 11 domain-containing protein</fullName>
    </recommendedName>
</protein>
<evidence type="ECO:0000313" key="5">
    <source>
        <dbReference type="Proteomes" id="UP000011645"/>
    </source>
</evidence>
<dbReference type="GeneID" id="9421421"/>
<dbReference type="Pfam" id="PF12840">
    <property type="entry name" value="HTH_20"/>
    <property type="match status" value="1"/>
</dbReference>
<keyword evidence="1" id="KW-0614">Plasmid</keyword>
<proteinExistence type="predicted"/>
<dbReference type="OrthoDB" id="189973at2157"/>
<dbReference type="EMBL" id="CP002064">
    <property type="protein sequence ID" value="ADJ16943.1"/>
    <property type="molecule type" value="Genomic_DNA"/>
</dbReference>
<dbReference type="Proteomes" id="UP000000390">
    <property type="component" value="Plasmid 2"/>
</dbReference>
<keyword evidence="5" id="KW-1185">Reference proteome</keyword>
<name>D8JC36_HALJB</name>
<dbReference type="EMBL" id="AOHV01000020">
    <property type="protein sequence ID" value="ELY38620.1"/>
    <property type="molecule type" value="Genomic_DNA"/>
</dbReference>
<dbReference type="InterPro" id="IPR036388">
    <property type="entry name" value="WH-like_DNA-bd_sf"/>
</dbReference>
<dbReference type="KEGG" id="hje:HacjB3_18003"/>
<evidence type="ECO:0000313" key="2">
    <source>
        <dbReference type="EMBL" id="ADJ16974.1"/>
    </source>
</evidence>
<dbReference type="SUPFAM" id="SSF46785">
    <property type="entry name" value="Winged helix' DNA-binding domain"/>
    <property type="match status" value="1"/>
</dbReference>
<dbReference type="KEGG" id="hje:HacjB3_18158"/>
<evidence type="ECO:0008006" key="6">
    <source>
        <dbReference type="Google" id="ProtNLM"/>
    </source>
</evidence>
<evidence type="ECO:0000313" key="3">
    <source>
        <dbReference type="EMBL" id="ELY38620.1"/>
    </source>
</evidence>
<organism evidence="1 4">
    <name type="scientific">Halalkalicoccus jeotgali (strain DSM 18796 / CECT 7217 / JCM 14584 / KCTC 4019 / B3)</name>
    <dbReference type="NCBI Taxonomy" id="795797"/>
    <lineage>
        <taxon>Archaea</taxon>
        <taxon>Methanobacteriati</taxon>
        <taxon>Methanobacteriota</taxon>
        <taxon>Stenosarchaea group</taxon>
        <taxon>Halobacteria</taxon>
        <taxon>Halobacteriales</taxon>
        <taxon>Halococcaceae</taxon>
        <taxon>Halalkalicoccus</taxon>
    </lineage>
</organism>
<gene>
    <name evidence="1" type="ordered locus">HacjB3_18003</name>
    <name evidence="2" type="ordered locus">HacjB3_18158</name>
    <name evidence="3" type="ORF">C497_06759</name>
</gene>
<dbReference type="eggNOG" id="arCOG09396">
    <property type="taxonomic scope" value="Archaea"/>
</dbReference>
<dbReference type="HOGENOM" id="CLU_172270_2_0_2"/>